<reference evidence="2" key="1">
    <citation type="journal article" date="2019" name="Int. J. Syst. Evol. Microbiol.">
        <title>The Global Catalogue of Microorganisms (GCM) 10K type strain sequencing project: providing services to taxonomists for standard genome sequencing and annotation.</title>
        <authorList>
            <consortium name="The Broad Institute Genomics Platform"/>
            <consortium name="The Broad Institute Genome Sequencing Center for Infectious Disease"/>
            <person name="Wu L."/>
            <person name="Ma J."/>
        </authorList>
    </citation>
    <scope>NUCLEOTIDE SEQUENCE [LARGE SCALE GENOMIC DNA]</scope>
    <source>
        <strain evidence="2">JCM 17543</strain>
    </source>
</reference>
<organism evidence="1 2">
    <name type="scientific">Sphingomonas limnosediminicola</name>
    <dbReference type="NCBI Taxonomy" id="940133"/>
    <lineage>
        <taxon>Bacteria</taxon>
        <taxon>Pseudomonadati</taxon>
        <taxon>Pseudomonadota</taxon>
        <taxon>Alphaproteobacteria</taxon>
        <taxon>Sphingomonadales</taxon>
        <taxon>Sphingomonadaceae</taxon>
        <taxon>Sphingomonas</taxon>
    </lineage>
</organism>
<accession>A0ABP7LLT5</accession>
<name>A0ABP7LLT5_9SPHN</name>
<dbReference type="RefSeq" id="WP_344699635.1">
    <property type="nucleotide sequence ID" value="NZ_BAABBM010000001.1"/>
</dbReference>
<proteinExistence type="predicted"/>
<evidence type="ECO:0000313" key="1">
    <source>
        <dbReference type="EMBL" id="GAA3902054.1"/>
    </source>
</evidence>
<sequence>MSSETWHEERDRLVQLLKAIESGTISHVDEDGERQLQATSPGNVEILKKRLAELNVRLGAD</sequence>
<dbReference type="Proteomes" id="UP001500827">
    <property type="component" value="Unassembled WGS sequence"/>
</dbReference>
<keyword evidence="2" id="KW-1185">Reference proteome</keyword>
<gene>
    <name evidence="1" type="ORF">GCM10022276_20970</name>
</gene>
<dbReference type="EMBL" id="BAABBM010000001">
    <property type="protein sequence ID" value="GAA3902054.1"/>
    <property type="molecule type" value="Genomic_DNA"/>
</dbReference>
<evidence type="ECO:0000313" key="2">
    <source>
        <dbReference type="Proteomes" id="UP001500827"/>
    </source>
</evidence>
<protein>
    <submittedName>
        <fullName evidence="1">Uncharacterized protein</fullName>
    </submittedName>
</protein>
<comment type="caution">
    <text evidence="1">The sequence shown here is derived from an EMBL/GenBank/DDBJ whole genome shotgun (WGS) entry which is preliminary data.</text>
</comment>